<organism evidence="1 2">
    <name type="scientific">Podospora pseudocomata</name>
    <dbReference type="NCBI Taxonomy" id="2093779"/>
    <lineage>
        <taxon>Eukaryota</taxon>
        <taxon>Fungi</taxon>
        <taxon>Dikarya</taxon>
        <taxon>Ascomycota</taxon>
        <taxon>Pezizomycotina</taxon>
        <taxon>Sordariomycetes</taxon>
        <taxon>Sordariomycetidae</taxon>
        <taxon>Sordariales</taxon>
        <taxon>Podosporaceae</taxon>
        <taxon>Podospora</taxon>
    </lineage>
</organism>
<evidence type="ECO:0000313" key="2">
    <source>
        <dbReference type="Proteomes" id="UP001323405"/>
    </source>
</evidence>
<dbReference type="EMBL" id="JAFFHA010000009">
    <property type="protein sequence ID" value="KAK4650308.1"/>
    <property type="molecule type" value="Genomic_DNA"/>
</dbReference>
<protein>
    <submittedName>
        <fullName evidence="1">Uncharacterized protein</fullName>
    </submittedName>
</protein>
<gene>
    <name evidence="1" type="ORF">QC762_0108680</name>
</gene>
<name>A0ABR0G3L5_9PEZI</name>
<accession>A0ABR0G3L5</accession>
<dbReference type="RefSeq" id="XP_062739283.1">
    <property type="nucleotide sequence ID" value="XM_062884289.1"/>
</dbReference>
<dbReference type="GeneID" id="87904113"/>
<evidence type="ECO:0000313" key="1">
    <source>
        <dbReference type="EMBL" id="KAK4650308.1"/>
    </source>
</evidence>
<reference evidence="1 2" key="1">
    <citation type="journal article" date="2023" name="bioRxiv">
        <title>High-quality genome assemblies of four members of thePodospora anserinaspecies complex.</title>
        <authorList>
            <person name="Ament-Velasquez S.L."/>
            <person name="Vogan A.A."/>
            <person name="Wallerman O."/>
            <person name="Hartmann F."/>
            <person name="Gautier V."/>
            <person name="Silar P."/>
            <person name="Giraud T."/>
            <person name="Johannesson H."/>
        </authorList>
    </citation>
    <scope>NUCLEOTIDE SEQUENCE [LARGE SCALE GENOMIC DNA]</scope>
    <source>
        <strain evidence="1 2">CBS 415.72m</strain>
    </source>
</reference>
<dbReference type="Proteomes" id="UP001323405">
    <property type="component" value="Unassembled WGS sequence"/>
</dbReference>
<comment type="caution">
    <text evidence="1">The sequence shown here is derived from an EMBL/GenBank/DDBJ whole genome shotgun (WGS) entry which is preliminary data.</text>
</comment>
<sequence length="190" mass="21489">MSSSANPDSIARLYNEPHNWVRRVSAPVRGLGQADGHGDEEGVDSVFHLEAGADGAAVDGCAGHGLDVPPAVVIEVLRCWLKGTETEEVLTRVLLRRWGIRSGVRMERMACSLKSIRKMRSDWWISWRGFAAGLAVLPGWRRGEYFEGERFQTVRGKWWDRLRAMGVPIVPRPRKPRRIVGGYWRLGWEV</sequence>
<proteinExistence type="predicted"/>
<keyword evidence="2" id="KW-1185">Reference proteome</keyword>